<dbReference type="InterPro" id="IPR000515">
    <property type="entry name" value="MetI-like"/>
</dbReference>
<feature type="transmembrane region" description="Helical" evidence="8">
    <location>
        <begin position="180"/>
        <end position="199"/>
    </location>
</feature>
<dbReference type="CDD" id="cd06261">
    <property type="entry name" value="TM_PBP2"/>
    <property type="match status" value="1"/>
</dbReference>
<feature type="transmembrane region" description="Helical" evidence="8">
    <location>
        <begin position="77"/>
        <end position="95"/>
    </location>
</feature>
<accession>A0A1G8SF17</accession>
<dbReference type="InterPro" id="IPR035906">
    <property type="entry name" value="MetI-like_sf"/>
</dbReference>
<keyword evidence="7 8" id="KW-0472">Membrane</keyword>
<dbReference type="GO" id="GO:0031460">
    <property type="term" value="P:glycine betaine transport"/>
    <property type="evidence" value="ECO:0007669"/>
    <property type="project" value="TreeGrafter"/>
</dbReference>
<feature type="transmembrane region" description="Helical" evidence="8">
    <location>
        <begin position="51"/>
        <end position="71"/>
    </location>
</feature>
<evidence type="ECO:0000256" key="7">
    <source>
        <dbReference type="ARBA" id="ARBA00023136"/>
    </source>
</evidence>
<dbReference type="GO" id="GO:0055085">
    <property type="term" value="P:transmembrane transport"/>
    <property type="evidence" value="ECO:0007669"/>
    <property type="project" value="InterPro"/>
</dbReference>
<dbReference type="OrthoDB" id="9801163at2"/>
<evidence type="ECO:0000256" key="2">
    <source>
        <dbReference type="ARBA" id="ARBA00007069"/>
    </source>
</evidence>
<dbReference type="InterPro" id="IPR051204">
    <property type="entry name" value="ABC_transp_perm/SBD"/>
</dbReference>
<evidence type="ECO:0000256" key="3">
    <source>
        <dbReference type="ARBA" id="ARBA00022448"/>
    </source>
</evidence>
<keyword evidence="4 8" id="KW-0812">Transmembrane</keyword>
<feature type="transmembrane region" description="Helical" evidence="8">
    <location>
        <begin position="134"/>
        <end position="160"/>
    </location>
</feature>
<organism evidence="10 11">
    <name type="scientific">Natribacillus halophilus</name>
    <dbReference type="NCBI Taxonomy" id="549003"/>
    <lineage>
        <taxon>Bacteria</taxon>
        <taxon>Bacillati</taxon>
        <taxon>Bacillota</taxon>
        <taxon>Bacilli</taxon>
        <taxon>Bacillales</taxon>
        <taxon>Bacillaceae</taxon>
        <taxon>Natribacillus</taxon>
    </lineage>
</organism>
<dbReference type="FunFam" id="1.10.3720.10:FF:000001">
    <property type="entry name" value="Glycine betaine ABC transporter, permease"/>
    <property type="match status" value="1"/>
</dbReference>
<keyword evidence="3 8" id="KW-0813">Transport</keyword>
<dbReference type="PANTHER" id="PTHR30177:SF28">
    <property type="entry name" value="CHOLINE TRANSPORT SYSTEM PERMEASE PROTEIN OPUBB"/>
    <property type="match status" value="1"/>
</dbReference>
<dbReference type="AlphaFoldDB" id="A0A1G8SF17"/>
<comment type="subcellular location">
    <subcellularLocation>
        <location evidence="1 8">Cell membrane</location>
        <topology evidence="1 8">Multi-pass membrane protein</topology>
    </subcellularLocation>
</comment>
<evidence type="ECO:0000256" key="4">
    <source>
        <dbReference type="ARBA" id="ARBA00022692"/>
    </source>
</evidence>
<proteinExistence type="inferred from homology"/>
<evidence type="ECO:0000259" key="9">
    <source>
        <dbReference type="PROSITE" id="PS50928"/>
    </source>
</evidence>
<dbReference type="SUPFAM" id="SSF161098">
    <property type="entry name" value="MetI-like"/>
    <property type="match status" value="1"/>
</dbReference>
<evidence type="ECO:0000256" key="6">
    <source>
        <dbReference type="ARBA" id="ARBA00022989"/>
    </source>
</evidence>
<keyword evidence="11" id="KW-1185">Reference proteome</keyword>
<dbReference type="PANTHER" id="PTHR30177">
    <property type="entry name" value="GLYCINE BETAINE/L-PROLINE TRANSPORT SYSTEM PERMEASE PROTEIN PROW"/>
    <property type="match status" value="1"/>
</dbReference>
<dbReference type="EMBL" id="FNEN01000027">
    <property type="protein sequence ID" value="SDJ27829.1"/>
    <property type="molecule type" value="Genomic_DNA"/>
</dbReference>
<dbReference type="Gene3D" id="1.10.3720.10">
    <property type="entry name" value="MetI-like"/>
    <property type="match status" value="1"/>
</dbReference>
<evidence type="ECO:0000313" key="11">
    <source>
        <dbReference type="Proteomes" id="UP000198853"/>
    </source>
</evidence>
<sequence length="216" mass="23000">MNTVIEFLQTNGGEMLALTGQHLFITLGALFLGILFAVPLGVILNKVPSKLGNFVIGIVSILQTFPSLAILAFAIPILGVGMFPAIVALFVYSLLPMLRNTYVGISGVDPALNESGKGMGMSAWERVRHVELPLATPVIMSGIRLATVYLVGWATLAAFIGGGGLGDFIFNGLNHYQPEFIIAGAIPVTLMALLFEFILSKLEKSITPKGLRNLTA</sequence>
<evidence type="ECO:0000313" key="10">
    <source>
        <dbReference type="EMBL" id="SDJ27829.1"/>
    </source>
</evidence>
<dbReference type="PROSITE" id="PS50928">
    <property type="entry name" value="ABC_TM1"/>
    <property type="match status" value="1"/>
</dbReference>
<gene>
    <name evidence="10" type="ORF">SAMN04488123_1278</name>
</gene>
<keyword evidence="6 8" id="KW-1133">Transmembrane helix</keyword>
<dbReference type="RefSeq" id="WP_090400067.1">
    <property type="nucleotide sequence ID" value="NZ_FNEN01000027.1"/>
</dbReference>
<dbReference type="GO" id="GO:0006865">
    <property type="term" value="P:amino acid transport"/>
    <property type="evidence" value="ECO:0007669"/>
    <property type="project" value="UniProtKB-KW"/>
</dbReference>
<keyword evidence="5" id="KW-0029">Amino-acid transport</keyword>
<dbReference type="Proteomes" id="UP000198853">
    <property type="component" value="Unassembled WGS sequence"/>
</dbReference>
<feature type="domain" description="ABC transmembrane type-1" evidence="9">
    <location>
        <begin position="19"/>
        <end position="199"/>
    </location>
</feature>
<protein>
    <submittedName>
        <fullName evidence="10">Osmoprotectant transport system permease protein</fullName>
    </submittedName>
</protein>
<evidence type="ECO:0000256" key="8">
    <source>
        <dbReference type="RuleBase" id="RU363032"/>
    </source>
</evidence>
<reference evidence="10 11" key="1">
    <citation type="submission" date="2016-10" db="EMBL/GenBank/DDBJ databases">
        <authorList>
            <person name="de Groot N.N."/>
        </authorList>
    </citation>
    <scope>NUCLEOTIDE SEQUENCE [LARGE SCALE GENOMIC DNA]</scope>
    <source>
        <strain evidence="10 11">DSM 21771</strain>
    </source>
</reference>
<feature type="transmembrane region" description="Helical" evidence="8">
    <location>
        <begin position="23"/>
        <end position="44"/>
    </location>
</feature>
<dbReference type="Pfam" id="PF00528">
    <property type="entry name" value="BPD_transp_1"/>
    <property type="match status" value="1"/>
</dbReference>
<comment type="similarity">
    <text evidence="2">Belongs to the binding-protein-dependent transport system permease family. CysTW subfamily.</text>
</comment>
<name>A0A1G8SF17_9BACI</name>
<evidence type="ECO:0000256" key="1">
    <source>
        <dbReference type="ARBA" id="ARBA00004651"/>
    </source>
</evidence>
<evidence type="ECO:0000256" key="5">
    <source>
        <dbReference type="ARBA" id="ARBA00022970"/>
    </source>
</evidence>
<dbReference type="GO" id="GO:0005886">
    <property type="term" value="C:plasma membrane"/>
    <property type="evidence" value="ECO:0007669"/>
    <property type="project" value="UniProtKB-SubCell"/>
</dbReference>